<proteinExistence type="predicted"/>
<dbReference type="AlphaFoldDB" id="A0A3M0L128"/>
<dbReference type="OrthoDB" id="9906618at2759"/>
<feature type="compositionally biased region" description="Polar residues" evidence="1">
    <location>
        <begin position="74"/>
        <end position="84"/>
    </location>
</feature>
<sequence length="304" mass="33901">MFRNQSLHGVVQRLLEEEGKRTKCKTTASVSTQTVVEETGTASMQTVTEEKRTKNKATVSASTQTITEEKGTKNKATVSASTQTITEEKGTKNKATVSVSTQAVTEEKETKSAISISTQTVTEAEQPKPVAVAPVQKKKSKSKSVRIMTDEDVAGPSHPAEETEPEIITRSLSLGELRDLRREFTRQTNESILTWLLRIWDAAANDTILDGSEARQLGSLSRDVVIDQGIGRTQQTLSLWRRLLTSVRDRYLCKEDLQVHQGKWSTMEQGTRCLRELAVLEIIFSEDERFPKSQMMSSAHRRCG</sequence>
<name>A0A3M0L128_HIRRU</name>
<evidence type="ECO:0000256" key="1">
    <source>
        <dbReference type="SAM" id="MobiDB-lite"/>
    </source>
</evidence>
<accession>A0A3M0L128</accession>
<keyword evidence="3" id="KW-1185">Reference proteome</keyword>
<dbReference type="GO" id="GO:0009615">
    <property type="term" value="P:response to virus"/>
    <property type="evidence" value="ECO:0007669"/>
    <property type="project" value="TreeGrafter"/>
</dbReference>
<organism evidence="2 3">
    <name type="scientific">Hirundo rustica rustica</name>
    <dbReference type="NCBI Taxonomy" id="333673"/>
    <lineage>
        <taxon>Eukaryota</taxon>
        <taxon>Metazoa</taxon>
        <taxon>Chordata</taxon>
        <taxon>Craniata</taxon>
        <taxon>Vertebrata</taxon>
        <taxon>Euteleostomi</taxon>
        <taxon>Archelosauria</taxon>
        <taxon>Archosauria</taxon>
        <taxon>Dinosauria</taxon>
        <taxon>Saurischia</taxon>
        <taxon>Theropoda</taxon>
        <taxon>Coelurosauria</taxon>
        <taxon>Aves</taxon>
        <taxon>Neognathae</taxon>
        <taxon>Neoaves</taxon>
        <taxon>Telluraves</taxon>
        <taxon>Australaves</taxon>
        <taxon>Passeriformes</taxon>
        <taxon>Sylvioidea</taxon>
        <taxon>Hirundinidae</taxon>
        <taxon>Hirundo</taxon>
    </lineage>
</organism>
<evidence type="ECO:0000313" key="3">
    <source>
        <dbReference type="Proteomes" id="UP000269221"/>
    </source>
</evidence>
<protein>
    <submittedName>
        <fullName evidence="2">Uncharacterized protein</fullName>
    </submittedName>
</protein>
<dbReference type="GO" id="GO:0005794">
    <property type="term" value="C:Golgi apparatus"/>
    <property type="evidence" value="ECO:0007669"/>
    <property type="project" value="TreeGrafter"/>
</dbReference>
<evidence type="ECO:0000313" key="2">
    <source>
        <dbReference type="EMBL" id="RMC19043.1"/>
    </source>
</evidence>
<dbReference type="PANTHER" id="PTHR48195">
    <property type="entry name" value="FRIEND VIRUS SUSCEPTIBILITY PROTEIN 1"/>
    <property type="match status" value="1"/>
</dbReference>
<comment type="caution">
    <text evidence="2">The sequence shown here is derived from an EMBL/GenBank/DDBJ whole genome shotgun (WGS) entry which is preliminary data.</text>
</comment>
<dbReference type="Proteomes" id="UP000269221">
    <property type="component" value="Unassembled WGS sequence"/>
</dbReference>
<reference evidence="2 3" key="1">
    <citation type="submission" date="2018-07" db="EMBL/GenBank/DDBJ databases">
        <title>A high quality draft genome assembly of the barn swallow (H. rustica rustica).</title>
        <authorList>
            <person name="Formenti G."/>
            <person name="Chiara M."/>
            <person name="Poveda L."/>
            <person name="Francoijs K.-J."/>
            <person name="Bonisoli-Alquati A."/>
            <person name="Canova L."/>
            <person name="Gianfranceschi L."/>
            <person name="Horner D.S."/>
            <person name="Saino N."/>
        </authorList>
    </citation>
    <scope>NUCLEOTIDE SEQUENCE [LARGE SCALE GENOMIC DNA]</scope>
    <source>
        <strain evidence="2">Chelidonia</strain>
        <tissue evidence="2">Blood</tissue>
    </source>
</reference>
<gene>
    <name evidence="2" type="ORF">DUI87_03647</name>
</gene>
<dbReference type="InterPro" id="IPR053270">
    <property type="entry name" value="Fv1_restriction_factor"/>
</dbReference>
<dbReference type="PANTHER" id="PTHR48195:SF1">
    <property type="entry name" value="RIKEN CDNA 2410002F23 GENE"/>
    <property type="match status" value="1"/>
</dbReference>
<feature type="region of interest" description="Disordered" evidence="1">
    <location>
        <begin position="127"/>
        <end position="146"/>
    </location>
</feature>
<dbReference type="EMBL" id="QRBI01000095">
    <property type="protein sequence ID" value="RMC19043.1"/>
    <property type="molecule type" value="Genomic_DNA"/>
</dbReference>
<feature type="region of interest" description="Disordered" evidence="1">
    <location>
        <begin position="60"/>
        <end position="84"/>
    </location>
</feature>